<dbReference type="WBParaSite" id="nRc.2.0.1.t00902-RA">
    <property type="protein sequence ID" value="nRc.2.0.1.t00902-RA"/>
    <property type="gene ID" value="nRc.2.0.1.g00902"/>
</dbReference>
<evidence type="ECO:0000259" key="1">
    <source>
        <dbReference type="Pfam" id="PF01522"/>
    </source>
</evidence>
<dbReference type="GO" id="GO:0016810">
    <property type="term" value="F:hydrolase activity, acting on carbon-nitrogen (but not peptide) bonds"/>
    <property type="evidence" value="ECO:0007669"/>
    <property type="project" value="InterPro"/>
</dbReference>
<organism evidence="2 3">
    <name type="scientific">Romanomermis culicivorax</name>
    <name type="common">Nematode worm</name>
    <dbReference type="NCBI Taxonomy" id="13658"/>
    <lineage>
        <taxon>Eukaryota</taxon>
        <taxon>Metazoa</taxon>
        <taxon>Ecdysozoa</taxon>
        <taxon>Nematoda</taxon>
        <taxon>Enoplea</taxon>
        <taxon>Dorylaimia</taxon>
        <taxon>Mermithida</taxon>
        <taxon>Mermithoidea</taxon>
        <taxon>Mermithidae</taxon>
        <taxon>Romanomermis</taxon>
    </lineage>
</organism>
<dbReference type="Gene3D" id="3.20.20.370">
    <property type="entry name" value="Glycoside hydrolase/deacetylase"/>
    <property type="match status" value="1"/>
</dbReference>
<dbReference type="Pfam" id="PF01522">
    <property type="entry name" value="Polysacc_deac_1"/>
    <property type="match status" value="1"/>
</dbReference>
<dbReference type="Proteomes" id="UP000887565">
    <property type="component" value="Unplaced"/>
</dbReference>
<dbReference type="PANTHER" id="PTHR45985">
    <property type="match status" value="1"/>
</dbReference>
<evidence type="ECO:0000313" key="2">
    <source>
        <dbReference type="Proteomes" id="UP000887565"/>
    </source>
</evidence>
<dbReference type="OMA" id="RNEISTH"/>
<dbReference type="AlphaFoldDB" id="A0A915HFU0"/>
<reference evidence="3" key="1">
    <citation type="submission" date="2022-11" db="UniProtKB">
        <authorList>
            <consortium name="WormBaseParasite"/>
        </authorList>
    </citation>
    <scope>IDENTIFICATION</scope>
</reference>
<proteinExistence type="predicted"/>
<sequence>MLKPSRGKFNADPTSPTLAKKCPLPENASACQLPHCFCSKNGHIPPGNIPPDDTPQLIVLTFDDPINERTFSQFRQLFHYLEKSPNSLFNKNGCPIKGTFFVNHEWTDYDLVEWLYVNGHEIASNSITYGHQQNFKNTPATHASLTNKSLKRWEAEMNGQRRILSNLSHISIDQITGMRAPQLALGGDTTFMIGTTVVHFSKRASVTQKNVHANNKPVSYVRPHGFCTG</sequence>
<evidence type="ECO:0000313" key="3">
    <source>
        <dbReference type="WBParaSite" id="nRc.2.0.1.t00902-RA"/>
    </source>
</evidence>
<dbReference type="PANTHER" id="PTHR45985:SF11">
    <property type="entry name" value="EGF-LIKE DOMAIN-CONTAINING PROTEIN"/>
    <property type="match status" value="1"/>
</dbReference>
<dbReference type="InterPro" id="IPR052740">
    <property type="entry name" value="CE4"/>
</dbReference>
<keyword evidence="2" id="KW-1185">Reference proteome</keyword>
<dbReference type="GO" id="GO:0005975">
    <property type="term" value="P:carbohydrate metabolic process"/>
    <property type="evidence" value="ECO:0007669"/>
    <property type="project" value="InterPro"/>
</dbReference>
<dbReference type="SUPFAM" id="SSF88713">
    <property type="entry name" value="Glycoside hydrolase/deacetylase"/>
    <property type="match status" value="1"/>
</dbReference>
<feature type="domain" description="NodB homology" evidence="1">
    <location>
        <begin position="54"/>
        <end position="184"/>
    </location>
</feature>
<accession>A0A915HFU0</accession>
<dbReference type="InterPro" id="IPR011330">
    <property type="entry name" value="Glyco_hydro/deAcase_b/a-brl"/>
</dbReference>
<protein>
    <submittedName>
        <fullName evidence="3">NodB homology domain-containing protein</fullName>
    </submittedName>
</protein>
<name>A0A915HFU0_ROMCU</name>
<dbReference type="InterPro" id="IPR002509">
    <property type="entry name" value="NODB_dom"/>
</dbReference>